<organism evidence="1 2">
    <name type="scientific">Azohydromonas lata</name>
    <dbReference type="NCBI Taxonomy" id="45677"/>
    <lineage>
        <taxon>Bacteria</taxon>
        <taxon>Pseudomonadati</taxon>
        <taxon>Pseudomonadota</taxon>
        <taxon>Betaproteobacteria</taxon>
        <taxon>Burkholderiales</taxon>
        <taxon>Sphaerotilaceae</taxon>
        <taxon>Azohydromonas</taxon>
    </lineage>
</organism>
<accession>A0ABU5IK82</accession>
<proteinExistence type="predicted"/>
<evidence type="ECO:0000313" key="2">
    <source>
        <dbReference type="Proteomes" id="UP001293718"/>
    </source>
</evidence>
<gene>
    <name evidence="1" type="ORF">SM757_22080</name>
</gene>
<protein>
    <submittedName>
        <fullName evidence="1">Uncharacterized protein</fullName>
    </submittedName>
</protein>
<dbReference type="Proteomes" id="UP001293718">
    <property type="component" value="Unassembled WGS sequence"/>
</dbReference>
<reference evidence="1 2" key="1">
    <citation type="submission" date="2023-11" db="EMBL/GenBank/DDBJ databases">
        <title>Draft genome of Azohydromonas lata strain H1 (DSM1123), a polyhydroxyalkanoate producer.</title>
        <authorList>
            <person name="Traversa D."/>
            <person name="D'Addabbo P."/>
            <person name="Pazzani C."/>
            <person name="Manzari C."/>
            <person name="Chiara M."/>
            <person name="Scrascia M."/>
        </authorList>
    </citation>
    <scope>NUCLEOTIDE SEQUENCE [LARGE SCALE GENOMIC DNA]</scope>
    <source>
        <strain evidence="1 2">H1</strain>
    </source>
</reference>
<evidence type="ECO:0000313" key="1">
    <source>
        <dbReference type="EMBL" id="MDZ5459269.1"/>
    </source>
</evidence>
<dbReference type="EMBL" id="JAXOJX010000041">
    <property type="protein sequence ID" value="MDZ5459269.1"/>
    <property type="molecule type" value="Genomic_DNA"/>
</dbReference>
<name>A0ABU5IK82_9BURK</name>
<dbReference type="RefSeq" id="WP_322467051.1">
    <property type="nucleotide sequence ID" value="NZ_JAXOJX010000041.1"/>
</dbReference>
<comment type="caution">
    <text evidence="1">The sequence shown here is derived from an EMBL/GenBank/DDBJ whole genome shotgun (WGS) entry which is preliminary data.</text>
</comment>
<sequence length="88" mass="9234">MQGREAPQPIADAIAAAVDLDMGDWWEPTAESYLNAVPKAKVVDAVREAAGAEAAAGLEGLKKGEAVALAQQRLQGTRWLPPVLRAKG</sequence>
<keyword evidence="2" id="KW-1185">Reference proteome</keyword>